<dbReference type="InterPro" id="IPR018062">
    <property type="entry name" value="HTH_AraC-typ_CS"/>
</dbReference>
<feature type="modified residue" description="4-aspartylphosphate" evidence="12">
    <location>
        <position position="1160"/>
    </location>
</feature>
<dbReference type="Proteomes" id="UP001164653">
    <property type="component" value="Chromosome"/>
</dbReference>
<gene>
    <name evidence="17" type="ORF">ON006_05680</name>
</gene>
<keyword evidence="10" id="KW-0238">DNA-binding</keyword>
<keyword evidence="5" id="KW-0547">Nucleotide-binding</keyword>
<dbReference type="PANTHER" id="PTHR43547:SF2">
    <property type="entry name" value="HYBRID SIGNAL TRANSDUCTION HISTIDINE KINASE C"/>
    <property type="match status" value="1"/>
</dbReference>
<dbReference type="Gene3D" id="2.60.40.10">
    <property type="entry name" value="Immunoglobulins"/>
    <property type="match status" value="1"/>
</dbReference>
<dbReference type="GO" id="GO:0005524">
    <property type="term" value="F:ATP binding"/>
    <property type="evidence" value="ECO:0007669"/>
    <property type="project" value="UniProtKB-KW"/>
</dbReference>
<evidence type="ECO:0000259" key="15">
    <source>
        <dbReference type="PROSITE" id="PS50109"/>
    </source>
</evidence>
<dbReference type="SUPFAM" id="SSF63829">
    <property type="entry name" value="Calcium-dependent phosphotriesterase"/>
    <property type="match status" value="3"/>
</dbReference>
<dbReference type="SMART" id="SM00448">
    <property type="entry name" value="REC"/>
    <property type="match status" value="1"/>
</dbReference>
<feature type="region of interest" description="Disordered" evidence="13">
    <location>
        <begin position="1084"/>
        <end position="1104"/>
    </location>
</feature>
<dbReference type="InterPro" id="IPR015943">
    <property type="entry name" value="WD40/YVTN_repeat-like_dom_sf"/>
</dbReference>
<dbReference type="GO" id="GO:0000155">
    <property type="term" value="F:phosphorelay sensor kinase activity"/>
    <property type="evidence" value="ECO:0007669"/>
    <property type="project" value="InterPro"/>
</dbReference>
<dbReference type="Pfam" id="PF07494">
    <property type="entry name" value="Reg_prop"/>
    <property type="match status" value="7"/>
</dbReference>
<dbReference type="InterPro" id="IPR036890">
    <property type="entry name" value="HATPase_C_sf"/>
</dbReference>
<dbReference type="SMART" id="SM00387">
    <property type="entry name" value="HATPase_c"/>
    <property type="match status" value="1"/>
</dbReference>
<evidence type="ECO:0000313" key="17">
    <source>
        <dbReference type="EMBL" id="WAC13443.1"/>
    </source>
</evidence>
<dbReference type="FunFam" id="1.10.287.130:FF:000045">
    <property type="entry name" value="Two-component system sensor histidine kinase/response regulator"/>
    <property type="match status" value="1"/>
</dbReference>
<dbReference type="GO" id="GO:0003700">
    <property type="term" value="F:DNA-binding transcription factor activity"/>
    <property type="evidence" value="ECO:0007669"/>
    <property type="project" value="InterPro"/>
</dbReference>
<evidence type="ECO:0000256" key="3">
    <source>
        <dbReference type="ARBA" id="ARBA00022553"/>
    </source>
</evidence>
<evidence type="ECO:0000313" key="18">
    <source>
        <dbReference type="Proteomes" id="UP001164653"/>
    </source>
</evidence>
<dbReference type="SUPFAM" id="SSF47384">
    <property type="entry name" value="Homodimeric domain of signal transducing histidine kinase"/>
    <property type="match status" value="1"/>
</dbReference>
<dbReference type="PROSITE" id="PS00041">
    <property type="entry name" value="HTH_ARAC_FAMILY_1"/>
    <property type="match status" value="1"/>
</dbReference>
<dbReference type="Gene3D" id="2.130.10.10">
    <property type="entry name" value="YVTN repeat-like/Quinoprotein amine dehydrogenase"/>
    <property type="match status" value="2"/>
</dbReference>
<keyword evidence="4" id="KW-0808">Transferase</keyword>
<keyword evidence="8" id="KW-0902">Two-component regulatory system</keyword>
<protein>
    <recommendedName>
        <fullName evidence="2">histidine kinase</fullName>
        <ecNumber evidence="2">2.7.13.3</ecNumber>
    </recommendedName>
</protein>
<dbReference type="Pfam" id="PF02518">
    <property type="entry name" value="HATPase_c"/>
    <property type="match status" value="1"/>
</dbReference>
<dbReference type="Gene3D" id="3.30.565.10">
    <property type="entry name" value="Histidine kinase-like ATPase, C-terminal domain"/>
    <property type="match status" value="1"/>
</dbReference>
<dbReference type="InterPro" id="IPR003661">
    <property type="entry name" value="HisK_dim/P_dom"/>
</dbReference>
<dbReference type="RefSeq" id="WP_244819446.1">
    <property type="nucleotide sequence ID" value="NZ_CP112998.1"/>
</dbReference>
<evidence type="ECO:0000256" key="1">
    <source>
        <dbReference type="ARBA" id="ARBA00000085"/>
    </source>
</evidence>
<evidence type="ECO:0000256" key="13">
    <source>
        <dbReference type="SAM" id="MobiDB-lite"/>
    </source>
</evidence>
<dbReference type="CDD" id="cd00082">
    <property type="entry name" value="HisKA"/>
    <property type="match status" value="1"/>
</dbReference>
<evidence type="ECO:0000256" key="2">
    <source>
        <dbReference type="ARBA" id="ARBA00012438"/>
    </source>
</evidence>
<name>A0A9E8SLT3_9BACT</name>
<evidence type="ECO:0000256" key="7">
    <source>
        <dbReference type="ARBA" id="ARBA00022840"/>
    </source>
</evidence>
<dbReference type="InterPro" id="IPR036097">
    <property type="entry name" value="HisK_dim/P_sf"/>
</dbReference>
<dbReference type="GO" id="GO:0043565">
    <property type="term" value="F:sequence-specific DNA binding"/>
    <property type="evidence" value="ECO:0007669"/>
    <property type="project" value="InterPro"/>
</dbReference>
<keyword evidence="18" id="KW-1185">Reference proteome</keyword>
<keyword evidence="11" id="KW-0804">Transcription</keyword>
<dbReference type="PROSITE" id="PS50110">
    <property type="entry name" value="RESPONSE_REGULATORY"/>
    <property type="match status" value="1"/>
</dbReference>
<dbReference type="Pfam" id="PF07495">
    <property type="entry name" value="Y_Y_Y"/>
    <property type="match status" value="1"/>
</dbReference>
<dbReference type="InterPro" id="IPR011123">
    <property type="entry name" value="Y_Y_Y"/>
</dbReference>
<dbReference type="PROSITE" id="PS50109">
    <property type="entry name" value="HIS_KIN"/>
    <property type="match status" value="1"/>
</dbReference>
<dbReference type="InterPro" id="IPR001789">
    <property type="entry name" value="Sig_transdc_resp-reg_receiver"/>
</dbReference>
<sequence>MGKPFLTAVFCLFIVPSIWAQQQYRFLHLDNNNGLSSNQVNDFLRDRKGFLWIATTSGLNRFDGYSFKVFKNSELDTTSLPGNNVSRLFEDPLGFIWILSSQGLCVYDPKLEKFDRNIGPFLKRYGLPNKNVRDVKRDRLGNYWFLLADGLFRYDVTTKKTTLVNPFPGMAISSFAENAEGDIWLVNTNGSFAKLDKRTFQVLYTNRALAIPGRNEHYHIKVDRENDLWIYANTINNGVYHFREVDKSMRHVDKNSSPLRLNNDIVMDLEVSDDGLIWIATDHGGLNIIDKKARSITYCLNDPNNNRSLAENSISNIYKDQQNVLWFGSLKRGLSYYNRDVNKFMLYQHSPSRPGSLPYNDVDSFAEDKNGNVWIGTNGGGLIYFNRKENTFKRYRNDPANPGSLSSDIIVSLATDREGKLWIGTYFGGLDYFDGKTFRHYKKNPHQANGGISDDCIWKLMEDSRGRIWIGTLSQGLDVLEPSTGKFRNYGQAKGIYSGYVTSILEDEQGNIWVGTGYGLSVLYKGMDKFTQILASRKPGSLTNNSILSLALDSRGLLWVGTQDGLNVYDRKKKVFTSFRQSDGLPDNTILCVFEDNHQKMWAATPNGLSGMSIVPDPDRIRLTFVNYDDTDGLQGKQFNMGASLKASNGDLFFGGVNGFNVLNPSLLKINKSLPVVELVDLQINHNSVKIGEAVNGNVILTKSIADTPEITLGPDESAFSIQFTSPSYFHPLKNQYRYKLEGFNEDWVTTGGVSRMATYTNLDPGEYVFQVIASNGNGVWNQQGAKLKISILPPFWKSGWANFFYTVVALGGLVLARKVVQKREQTKYNVQREKEERQKTRELELMKIKFITNVSHEFRTPLTLIVTPIESLMKQAVQSVSVEMSQLKLMHRNARRLLNLVNQLLDFRRLEVQEIRLHASEADLVKFVKDCAASFSDLWEKNNIDFSFHSEGDALRTAFDPNKIERVMFNLISNAFKFTPQGGKISVEVATEQKHAGIKWAIIRVTDSGIGISKENQPKVFERFFQTDLPSSMINEGSGIGLAIAQEFVKLHGGTIEVESEPNRGSSFTVSIPVSELPPAAQAEEVSDASDFTDQPNVPDLKQAGSKSSQTILLVDDNEDFRFYLKDNLKAHYQIEEAKNGMEGLQKVIKLFPDIIVSDLMMPEMDGIEFCKAIRLDPRVSHTPFILLTSRSSEETLLEGLQCGADDYITKPFSFEILQARIGNLIARRKDGHSKFQKTIDIRSSEIAVTSLDEKLIEKAIKMVEDHLTDPELSVENLSYQLGMSRTYLHRKILALTGRPPVEFIRIIRLTRAAQLLEKSQLSVSEVAYQVGFNDPKYFAKCFKEHFNILPSLYAAHKKSDGY</sequence>
<dbReference type="CDD" id="cd16922">
    <property type="entry name" value="HATPase_EvgS-ArcB-TorS-like"/>
    <property type="match status" value="1"/>
</dbReference>
<dbReference type="SUPFAM" id="SSF55874">
    <property type="entry name" value="ATPase domain of HSP90 chaperone/DNA topoisomerase II/histidine kinase"/>
    <property type="match status" value="1"/>
</dbReference>
<dbReference type="SMART" id="SM00342">
    <property type="entry name" value="HTH_ARAC"/>
    <property type="match status" value="1"/>
</dbReference>
<keyword evidence="7 17" id="KW-0067">ATP-binding</keyword>
<evidence type="ECO:0000259" key="14">
    <source>
        <dbReference type="PROSITE" id="PS01124"/>
    </source>
</evidence>
<dbReference type="Pfam" id="PF12833">
    <property type="entry name" value="HTH_18"/>
    <property type="match status" value="1"/>
</dbReference>
<dbReference type="InterPro" id="IPR011110">
    <property type="entry name" value="Reg_prop"/>
</dbReference>
<evidence type="ECO:0000256" key="12">
    <source>
        <dbReference type="PROSITE-ProRule" id="PRU00169"/>
    </source>
</evidence>
<dbReference type="EC" id="2.7.13.3" evidence="2"/>
<evidence type="ECO:0000256" key="4">
    <source>
        <dbReference type="ARBA" id="ARBA00022679"/>
    </source>
</evidence>
<dbReference type="Gene3D" id="1.10.287.130">
    <property type="match status" value="1"/>
</dbReference>
<evidence type="ECO:0000259" key="16">
    <source>
        <dbReference type="PROSITE" id="PS50110"/>
    </source>
</evidence>
<dbReference type="InterPro" id="IPR005467">
    <property type="entry name" value="His_kinase_dom"/>
</dbReference>
<evidence type="ECO:0000256" key="5">
    <source>
        <dbReference type="ARBA" id="ARBA00022741"/>
    </source>
</evidence>
<organism evidence="17 18">
    <name type="scientific">Dyadobacter pollutisoli</name>
    <dbReference type="NCBI Taxonomy" id="2910158"/>
    <lineage>
        <taxon>Bacteria</taxon>
        <taxon>Pseudomonadati</taxon>
        <taxon>Bacteroidota</taxon>
        <taxon>Cytophagia</taxon>
        <taxon>Cytophagales</taxon>
        <taxon>Spirosomataceae</taxon>
        <taxon>Dyadobacter</taxon>
    </lineage>
</organism>
<evidence type="ECO:0000256" key="10">
    <source>
        <dbReference type="ARBA" id="ARBA00023125"/>
    </source>
</evidence>
<dbReference type="InterPro" id="IPR004358">
    <property type="entry name" value="Sig_transdc_His_kin-like_C"/>
</dbReference>
<dbReference type="EMBL" id="CP112998">
    <property type="protein sequence ID" value="WAC13443.1"/>
    <property type="molecule type" value="Genomic_DNA"/>
</dbReference>
<dbReference type="Pfam" id="PF00512">
    <property type="entry name" value="HisKA"/>
    <property type="match status" value="1"/>
</dbReference>
<dbReference type="InterPro" id="IPR003594">
    <property type="entry name" value="HATPase_dom"/>
</dbReference>
<keyword evidence="6" id="KW-0418">Kinase</keyword>
<dbReference type="FunFam" id="2.60.40.10:FF:000791">
    <property type="entry name" value="Two-component system sensor histidine kinase/response regulator"/>
    <property type="match status" value="1"/>
</dbReference>
<dbReference type="PROSITE" id="PS01124">
    <property type="entry name" value="HTH_ARAC_FAMILY_2"/>
    <property type="match status" value="1"/>
</dbReference>
<evidence type="ECO:0000256" key="8">
    <source>
        <dbReference type="ARBA" id="ARBA00023012"/>
    </source>
</evidence>
<dbReference type="InterPro" id="IPR011006">
    <property type="entry name" value="CheY-like_superfamily"/>
</dbReference>
<dbReference type="Gene3D" id="3.40.50.2300">
    <property type="match status" value="1"/>
</dbReference>
<dbReference type="SMART" id="SM00388">
    <property type="entry name" value="HisKA"/>
    <property type="match status" value="1"/>
</dbReference>
<dbReference type="CDD" id="cd17574">
    <property type="entry name" value="REC_OmpR"/>
    <property type="match status" value="1"/>
</dbReference>
<dbReference type="FunFam" id="3.30.565.10:FF:000037">
    <property type="entry name" value="Hybrid sensor histidine kinase/response regulator"/>
    <property type="match status" value="1"/>
</dbReference>
<keyword evidence="3 12" id="KW-0597">Phosphoprotein</keyword>
<evidence type="ECO:0000256" key="11">
    <source>
        <dbReference type="ARBA" id="ARBA00023163"/>
    </source>
</evidence>
<accession>A0A9E8SLT3</accession>
<dbReference type="SUPFAM" id="SSF52172">
    <property type="entry name" value="CheY-like"/>
    <property type="match status" value="1"/>
</dbReference>
<evidence type="ECO:0000256" key="9">
    <source>
        <dbReference type="ARBA" id="ARBA00023015"/>
    </source>
</evidence>
<dbReference type="InterPro" id="IPR013783">
    <property type="entry name" value="Ig-like_fold"/>
</dbReference>
<dbReference type="Pfam" id="PF00072">
    <property type="entry name" value="Response_reg"/>
    <property type="match status" value="1"/>
</dbReference>
<dbReference type="KEGG" id="dpf:ON006_05680"/>
<dbReference type="InterPro" id="IPR009057">
    <property type="entry name" value="Homeodomain-like_sf"/>
</dbReference>
<keyword evidence="9" id="KW-0805">Transcription regulation</keyword>
<feature type="domain" description="Histidine kinase" evidence="15">
    <location>
        <begin position="854"/>
        <end position="1077"/>
    </location>
</feature>
<feature type="domain" description="Response regulatory" evidence="16">
    <location>
        <begin position="1112"/>
        <end position="1227"/>
    </location>
</feature>
<dbReference type="SUPFAM" id="SSF46689">
    <property type="entry name" value="Homeodomain-like"/>
    <property type="match status" value="1"/>
</dbReference>
<proteinExistence type="predicted"/>
<dbReference type="PANTHER" id="PTHR43547">
    <property type="entry name" value="TWO-COMPONENT HISTIDINE KINASE"/>
    <property type="match status" value="1"/>
</dbReference>
<dbReference type="Gene3D" id="1.10.10.60">
    <property type="entry name" value="Homeodomain-like"/>
    <property type="match status" value="2"/>
</dbReference>
<comment type="catalytic activity">
    <reaction evidence="1">
        <text>ATP + protein L-histidine = ADP + protein N-phospho-L-histidine.</text>
        <dbReference type="EC" id="2.7.13.3"/>
    </reaction>
</comment>
<feature type="domain" description="HTH araC/xylS-type" evidence="14">
    <location>
        <begin position="1259"/>
        <end position="1358"/>
    </location>
</feature>
<dbReference type="PRINTS" id="PR00344">
    <property type="entry name" value="BCTRLSENSOR"/>
</dbReference>
<reference evidence="17" key="1">
    <citation type="submission" date="2022-11" db="EMBL/GenBank/DDBJ databases">
        <title>Dyadobacter pollutisoli sp. nov., isolated from plastic dumped soil.</title>
        <authorList>
            <person name="Kim J.M."/>
            <person name="Kim K.R."/>
            <person name="Lee J.K."/>
            <person name="Hao L."/>
            <person name="Jeon C.O."/>
        </authorList>
    </citation>
    <scope>NUCLEOTIDE SEQUENCE</scope>
    <source>
        <strain evidence="17">U1</strain>
    </source>
</reference>
<dbReference type="InterPro" id="IPR018060">
    <property type="entry name" value="HTH_AraC"/>
</dbReference>
<evidence type="ECO:0000256" key="6">
    <source>
        <dbReference type="ARBA" id="ARBA00022777"/>
    </source>
</evidence>